<proteinExistence type="predicted"/>
<dbReference type="Proteomes" id="UP000049983">
    <property type="component" value="Unassembled WGS sequence"/>
</dbReference>
<dbReference type="AlphaFoldDB" id="A0A0M6ZKC8"/>
<keyword evidence="4 5" id="KW-0472">Membrane</keyword>
<evidence type="ECO:0000256" key="1">
    <source>
        <dbReference type="ARBA" id="ARBA00004370"/>
    </source>
</evidence>
<feature type="transmembrane region" description="Helical" evidence="5">
    <location>
        <begin position="6"/>
        <end position="30"/>
    </location>
</feature>
<dbReference type="GO" id="GO:0016020">
    <property type="term" value="C:membrane"/>
    <property type="evidence" value="ECO:0007669"/>
    <property type="project" value="UniProtKB-SubCell"/>
</dbReference>
<dbReference type="EMBL" id="CXWC01000015">
    <property type="protein sequence ID" value="CTQ78222.1"/>
    <property type="molecule type" value="Genomic_DNA"/>
</dbReference>
<reference evidence="7" key="1">
    <citation type="submission" date="2015-07" db="EMBL/GenBank/DDBJ databases">
        <authorList>
            <person name="Rodrigo-Torres Lidia"/>
            <person name="Arahal R.David."/>
        </authorList>
    </citation>
    <scope>NUCLEOTIDE SEQUENCE [LARGE SCALE GENOMIC DNA]</scope>
    <source>
        <strain evidence="7">CECT 5096</strain>
    </source>
</reference>
<accession>A0A0M6ZKC8</accession>
<dbReference type="PANTHER" id="PTHR35814">
    <property type="match status" value="1"/>
</dbReference>
<evidence type="ECO:0000313" key="7">
    <source>
        <dbReference type="Proteomes" id="UP000049983"/>
    </source>
</evidence>
<keyword evidence="2 5" id="KW-0812">Transmembrane</keyword>
<evidence type="ECO:0000313" key="6">
    <source>
        <dbReference type="EMBL" id="CTQ78222.1"/>
    </source>
</evidence>
<evidence type="ECO:0000256" key="3">
    <source>
        <dbReference type="ARBA" id="ARBA00022989"/>
    </source>
</evidence>
<comment type="subcellular location">
    <subcellularLocation>
        <location evidence="1">Membrane</location>
    </subcellularLocation>
</comment>
<evidence type="ECO:0000256" key="4">
    <source>
        <dbReference type="ARBA" id="ARBA00023136"/>
    </source>
</evidence>
<dbReference type="STRING" id="311410.LA5095_04936"/>
<organism evidence="6 7">
    <name type="scientific">Roseibium album</name>
    <dbReference type="NCBI Taxonomy" id="311410"/>
    <lineage>
        <taxon>Bacteria</taxon>
        <taxon>Pseudomonadati</taxon>
        <taxon>Pseudomonadota</taxon>
        <taxon>Alphaproteobacteria</taxon>
        <taxon>Hyphomicrobiales</taxon>
        <taxon>Stappiaceae</taxon>
        <taxon>Roseibium</taxon>
    </lineage>
</organism>
<evidence type="ECO:0000256" key="2">
    <source>
        <dbReference type="ARBA" id="ARBA00022692"/>
    </source>
</evidence>
<dbReference type="InterPro" id="IPR001129">
    <property type="entry name" value="Membr-assoc_MAPEG"/>
</dbReference>
<dbReference type="RefSeq" id="WP_029062202.1">
    <property type="nucleotide sequence ID" value="NZ_CANKXR010000001.1"/>
</dbReference>
<feature type="transmembrane region" description="Helical" evidence="5">
    <location>
        <begin position="109"/>
        <end position="128"/>
    </location>
</feature>
<dbReference type="OrthoDB" id="7619858at2"/>
<dbReference type="InterPro" id="IPR023352">
    <property type="entry name" value="MAPEG-like_dom_sf"/>
</dbReference>
<keyword evidence="7" id="KW-1185">Reference proteome</keyword>
<evidence type="ECO:0000256" key="5">
    <source>
        <dbReference type="SAM" id="Phobius"/>
    </source>
</evidence>
<dbReference type="SUPFAM" id="SSF161084">
    <property type="entry name" value="MAPEG domain-like"/>
    <property type="match status" value="1"/>
</dbReference>
<gene>
    <name evidence="6" type="primary">yecN_1</name>
    <name evidence="6" type="ORF">LA5096_05511</name>
</gene>
<dbReference type="Gene3D" id="1.20.120.550">
    <property type="entry name" value="Membrane associated eicosanoid/glutathione metabolism-like domain"/>
    <property type="match status" value="1"/>
</dbReference>
<name>A0A0M6ZKC8_9HYPH</name>
<feature type="transmembrane region" description="Helical" evidence="5">
    <location>
        <begin position="60"/>
        <end position="89"/>
    </location>
</feature>
<dbReference type="Pfam" id="PF01124">
    <property type="entry name" value="MAPEG"/>
    <property type="match status" value="1"/>
</dbReference>
<dbReference type="PANTHER" id="PTHR35814:SF1">
    <property type="entry name" value="GLUTATHIONE S-TRANSFERASE-RELATED"/>
    <property type="match status" value="1"/>
</dbReference>
<dbReference type="GeneID" id="97672757"/>
<sequence>MEIISALPVTIVFVAIFALIQIPMTVAVGLRRLQTDVQFMDGGDNILLQRMRAHGNFTETVPIALLAMAAAELAGAPQILLLAGGIALLLGRMLHYATIVTTGFGIGRAIGMLLTLSSLVLFPGFVLFKTAGLGF</sequence>
<keyword evidence="3 5" id="KW-1133">Transmembrane helix</keyword>
<protein>
    <submittedName>
        <fullName evidence="6">Inner membrane protein YecN</fullName>
    </submittedName>
</protein>